<evidence type="ECO:0000313" key="3">
    <source>
        <dbReference type="Proteomes" id="UP000068167"/>
    </source>
</evidence>
<dbReference type="Pfam" id="PF03372">
    <property type="entry name" value="Exo_endo_phos"/>
    <property type="match status" value="1"/>
</dbReference>
<dbReference type="PATRIC" id="fig|1638788.3.peg.6263"/>
<accession>A0A0K1SAC0</accession>
<proteinExistence type="predicted"/>
<gene>
    <name evidence="2" type="ORF">VL20_6233</name>
</gene>
<reference evidence="2 3" key="1">
    <citation type="journal article" date="2016" name="Stand. Genomic Sci.">
        <title>Complete genome sequence and genomic characterization of Microcystis panniformis FACHB 1757 by third-generation sequencing.</title>
        <authorList>
            <person name="Zhang J.Y."/>
            <person name="Guan R."/>
            <person name="Zhang H.J."/>
            <person name="Li H."/>
            <person name="Xiao P."/>
            <person name="Yu G.L."/>
            <person name="Du L."/>
            <person name="Cao D.M."/>
            <person name="Zhu B.C."/>
            <person name="Li R.H."/>
            <person name="Lu Z.H."/>
        </authorList>
    </citation>
    <scope>NUCLEOTIDE SEQUENCE [LARGE SCALE GENOMIC DNA]</scope>
    <source>
        <strain evidence="2 3">FACHB-1757</strain>
    </source>
</reference>
<dbReference type="Gene3D" id="3.60.10.10">
    <property type="entry name" value="Endonuclease/exonuclease/phosphatase"/>
    <property type="match status" value="1"/>
</dbReference>
<dbReference type="InterPro" id="IPR005135">
    <property type="entry name" value="Endo/exonuclease/phosphatase"/>
</dbReference>
<organism evidence="2 3">
    <name type="scientific">Microcystis panniformis FACHB-1757</name>
    <dbReference type="NCBI Taxonomy" id="1638788"/>
    <lineage>
        <taxon>Bacteria</taxon>
        <taxon>Bacillati</taxon>
        <taxon>Cyanobacteriota</taxon>
        <taxon>Cyanophyceae</taxon>
        <taxon>Oscillatoriophycideae</taxon>
        <taxon>Chroococcales</taxon>
        <taxon>Microcystaceae</taxon>
        <taxon>Microcystis</taxon>
    </lineage>
</organism>
<dbReference type="EMBL" id="CP011339">
    <property type="protein sequence ID" value="AKV70995.1"/>
    <property type="molecule type" value="Genomic_DNA"/>
</dbReference>
<evidence type="ECO:0000259" key="1">
    <source>
        <dbReference type="Pfam" id="PF03372"/>
    </source>
</evidence>
<dbReference type="SUPFAM" id="SSF56219">
    <property type="entry name" value="DNase I-like"/>
    <property type="match status" value="1"/>
</dbReference>
<sequence>MTFDSFTVASWNIEKNGQSSRIEKRSKVDTFISYCCNKRIDIIFLCEVHGARLDDYLNNLSLVYFDNYDIHSFEGGKSNGYIIMTRKRLNIELSMDKLSGLNRYIVLLSIGDFYLVLAHFKSGQLLLTRRQIKASVDFLASTGYPWAVTGDMNWDYKNIIGLKLSGATETHTYWADQTHRSGGILDWCITGSNVQTVSIIDEMFVEFPDLKNMDGPDHRPIVFLFQPKPQLSRKRKLSSIY</sequence>
<dbReference type="Proteomes" id="UP000068167">
    <property type="component" value="Chromosome"/>
</dbReference>
<evidence type="ECO:0000313" key="2">
    <source>
        <dbReference type="EMBL" id="AKV70995.1"/>
    </source>
</evidence>
<dbReference type="RefSeq" id="WP_128575323.1">
    <property type="nucleotide sequence ID" value="NZ_CP011339.1"/>
</dbReference>
<name>A0A0K1SAC0_9CHRO</name>
<dbReference type="GO" id="GO:0003824">
    <property type="term" value="F:catalytic activity"/>
    <property type="evidence" value="ECO:0007669"/>
    <property type="project" value="InterPro"/>
</dbReference>
<dbReference type="AlphaFoldDB" id="A0A0K1SAC0"/>
<dbReference type="KEGG" id="mpk:VL20_6233"/>
<keyword evidence="3" id="KW-1185">Reference proteome</keyword>
<dbReference type="InterPro" id="IPR036691">
    <property type="entry name" value="Endo/exonu/phosph_ase_sf"/>
</dbReference>
<feature type="domain" description="Endonuclease/exonuclease/phosphatase" evidence="1">
    <location>
        <begin position="9"/>
        <end position="192"/>
    </location>
</feature>
<protein>
    <recommendedName>
        <fullName evidence="1">Endonuclease/exonuclease/phosphatase domain-containing protein</fullName>
    </recommendedName>
</protein>